<comment type="subcellular location">
    <subcellularLocation>
        <location evidence="13">Synaptic cell membrane</location>
        <topology evidence="13">Multi-pass membrane protein</topology>
    </subcellularLocation>
</comment>
<dbReference type="RefSeq" id="XP_065657561.1">
    <property type="nucleotide sequence ID" value="XM_065801489.1"/>
</dbReference>
<dbReference type="InterPro" id="IPR006202">
    <property type="entry name" value="Neur_chan_lig-bd"/>
</dbReference>
<keyword evidence="2" id="KW-1003">Cell membrane</keyword>
<keyword evidence="12 14" id="KW-0407">Ion channel</keyword>
<comment type="similarity">
    <text evidence="14">Belongs to the ligand-gated ion channel (TC 1.A.9) family.</text>
</comment>
<feature type="transmembrane region" description="Helical" evidence="14">
    <location>
        <begin position="241"/>
        <end position="262"/>
    </location>
</feature>
<gene>
    <name evidence="18" type="primary">LOC100197498</name>
</gene>
<dbReference type="InterPro" id="IPR018000">
    <property type="entry name" value="Neurotransmitter_ion_chnl_CS"/>
</dbReference>
<evidence type="ECO:0000256" key="10">
    <source>
        <dbReference type="ARBA" id="ARBA00023180"/>
    </source>
</evidence>
<evidence type="ECO:0000313" key="17">
    <source>
        <dbReference type="Proteomes" id="UP001652625"/>
    </source>
</evidence>
<evidence type="ECO:0000256" key="14">
    <source>
        <dbReference type="RuleBase" id="RU000687"/>
    </source>
</evidence>
<dbReference type="PRINTS" id="PR00254">
    <property type="entry name" value="NICOTINICR"/>
</dbReference>
<evidence type="ECO:0000256" key="6">
    <source>
        <dbReference type="ARBA" id="ARBA00023065"/>
    </source>
</evidence>
<dbReference type="InterPro" id="IPR006201">
    <property type="entry name" value="Neur_channel"/>
</dbReference>
<evidence type="ECO:0000256" key="1">
    <source>
        <dbReference type="ARBA" id="ARBA00022448"/>
    </source>
</evidence>
<keyword evidence="11" id="KW-1071">Ligand-gated ion channel</keyword>
<dbReference type="CDD" id="cd18997">
    <property type="entry name" value="LGIC_ECD_nAChR"/>
    <property type="match status" value="1"/>
</dbReference>
<keyword evidence="10" id="KW-0325">Glycoprotein</keyword>
<dbReference type="PROSITE" id="PS00236">
    <property type="entry name" value="NEUROTR_ION_CHANNEL"/>
    <property type="match status" value="1"/>
</dbReference>
<organism evidence="17 18">
    <name type="scientific">Hydra vulgaris</name>
    <name type="common">Hydra</name>
    <name type="synonym">Hydra attenuata</name>
    <dbReference type="NCBI Taxonomy" id="6087"/>
    <lineage>
        <taxon>Eukaryota</taxon>
        <taxon>Metazoa</taxon>
        <taxon>Cnidaria</taxon>
        <taxon>Hydrozoa</taxon>
        <taxon>Hydroidolina</taxon>
        <taxon>Anthoathecata</taxon>
        <taxon>Aplanulata</taxon>
        <taxon>Hydridae</taxon>
        <taxon>Hydra</taxon>
    </lineage>
</organism>
<dbReference type="InterPro" id="IPR036734">
    <property type="entry name" value="Neur_chan_lig-bd_sf"/>
</dbReference>
<evidence type="ECO:0000256" key="12">
    <source>
        <dbReference type="ARBA" id="ARBA00023303"/>
    </source>
</evidence>
<protein>
    <submittedName>
        <fullName evidence="18">Neuronal acetylcholine receptor subunit alpha-3 isoform X5</fullName>
    </submittedName>
</protein>
<feature type="transmembrane region" description="Helical" evidence="14">
    <location>
        <begin position="305"/>
        <end position="326"/>
    </location>
</feature>
<keyword evidence="6 14" id="KW-0406">Ion transport</keyword>
<dbReference type="Proteomes" id="UP001652625">
    <property type="component" value="Chromosome 07"/>
</dbReference>
<evidence type="ECO:0000256" key="9">
    <source>
        <dbReference type="ARBA" id="ARBA00023170"/>
    </source>
</evidence>
<dbReference type="GeneID" id="100197498"/>
<evidence type="ECO:0000256" key="8">
    <source>
        <dbReference type="ARBA" id="ARBA00023157"/>
    </source>
</evidence>
<evidence type="ECO:0000259" key="15">
    <source>
        <dbReference type="Pfam" id="PF02931"/>
    </source>
</evidence>
<feature type="domain" description="Neurotransmitter-gated ion-channel ligand-binding" evidence="15">
    <location>
        <begin position="32"/>
        <end position="238"/>
    </location>
</feature>
<dbReference type="InterPro" id="IPR006029">
    <property type="entry name" value="Neurotrans-gated_channel_TM"/>
</dbReference>
<keyword evidence="4 14" id="KW-1133">Transmembrane helix</keyword>
<keyword evidence="5" id="KW-0770">Synapse</keyword>
<feature type="transmembrane region" description="Helical" evidence="14">
    <location>
        <begin position="463"/>
        <end position="484"/>
    </location>
</feature>
<evidence type="ECO:0000313" key="18">
    <source>
        <dbReference type="RefSeq" id="XP_065657561.1"/>
    </source>
</evidence>
<dbReference type="InterPro" id="IPR036719">
    <property type="entry name" value="Neuro-gated_channel_TM_sf"/>
</dbReference>
<evidence type="ECO:0000256" key="4">
    <source>
        <dbReference type="ARBA" id="ARBA00022989"/>
    </source>
</evidence>
<evidence type="ECO:0000256" key="5">
    <source>
        <dbReference type="ARBA" id="ARBA00023018"/>
    </source>
</evidence>
<keyword evidence="17" id="KW-1185">Reference proteome</keyword>
<feature type="domain" description="Neurotransmitter-gated ion-channel transmembrane" evidence="16">
    <location>
        <begin position="246"/>
        <end position="481"/>
    </location>
</feature>
<feature type="signal peptide" evidence="14">
    <location>
        <begin position="1"/>
        <end position="20"/>
    </location>
</feature>
<reference evidence="18" key="1">
    <citation type="submission" date="2025-08" db="UniProtKB">
        <authorList>
            <consortium name="RefSeq"/>
        </authorList>
    </citation>
    <scope>IDENTIFICATION</scope>
</reference>
<dbReference type="SUPFAM" id="SSF90112">
    <property type="entry name" value="Neurotransmitter-gated ion-channel transmembrane pore"/>
    <property type="match status" value="1"/>
</dbReference>
<dbReference type="SUPFAM" id="SSF63712">
    <property type="entry name" value="Nicotinic receptor ligand binding domain-like"/>
    <property type="match status" value="1"/>
</dbReference>
<name>A0ABM4C7I1_HYDVU</name>
<keyword evidence="14" id="KW-0732">Signal</keyword>
<dbReference type="CDD" id="cd19051">
    <property type="entry name" value="LGIC_TM_cation"/>
    <property type="match status" value="1"/>
</dbReference>
<dbReference type="Pfam" id="PF02932">
    <property type="entry name" value="Neur_chan_memb"/>
    <property type="match status" value="1"/>
</dbReference>
<dbReference type="InterPro" id="IPR002394">
    <property type="entry name" value="Nicotinic_acetylcholine_rcpt"/>
</dbReference>
<dbReference type="InterPro" id="IPR038050">
    <property type="entry name" value="Neuro_actylchol_rec"/>
</dbReference>
<dbReference type="Gene3D" id="1.20.58.390">
    <property type="entry name" value="Neurotransmitter-gated ion-channel transmembrane domain"/>
    <property type="match status" value="1"/>
</dbReference>
<proteinExistence type="inferred from homology"/>
<evidence type="ECO:0000256" key="7">
    <source>
        <dbReference type="ARBA" id="ARBA00023136"/>
    </source>
</evidence>
<feature type="chain" id="PRO_5044977992" evidence="14">
    <location>
        <begin position="21"/>
        <end position="489"/>
    </location>
</feature>
<dbReference type="PANTHER" id="PTHR18945">
    <property type="entry name" value="NEUROTRANSMITTER GATED ION CHANNEL"/>
    <property type="match status" value="1"/>
</dbReference>
<evidence type="ECO:0000259" key="16">
    <source>
        <dbReference type="Pfam" id="PF02932"/>
    </source>
</evidence>
<accession>A0ABM4C7I1</accession>
<keyword evidence="7 14" id="KW-0472">Membrane</keyword>
<dbReference type="PRINTS" id="PR00252">
    <property type="entry name" value="NRIONCHANNEL"/>
</dbReference>
<dbReference type="Gene3D" id="2.70.170.10">
    <property type="entry name" value="Neurotransmitter-gated ion-channel ligand-binding domain"/>
    <property type="match status" value="1"/>
</dbReference>
<keyword evidence="3 14" id="KW-0812">Transmembrane</keyword>
<dbReference type="Pfam" id="PF02931">
    <property type="entry name" value="Neur_chan_LBD"/>
    <property type="match status" value="1"/>
</dbReference>
<evidence type="ECO:0000256" key="11">
    <source>
        <dbReference type="ARBA" id="ARBA00023286"/>
    </source>
</evidence>
<feature type="transmembrane region" description="Helical" evidence="14">
    <location>
        <begin position="274"/>
        <end position="293"/>
    </location>
</feature>
<keyword evidence="8" id="KW-1015">Disulfide bond</keyword>
<keyword evidence="9 18" id="KW-0675">Receptor</keyword>
<keyword evidence="1 14" id="KW-0813">Transport</keyword>
<evidence type="ECO:0000256" key="13">
    <source>
        <dbReference type="ARBA" id="ARBA00034099"/>
    </source>
</evidence>
<evidence type="ECO:0000256" key="3">
    <source>
        <dbReference type="ARBA" id="ARBA00022692"/>
    </source>
</evidence>
<sequence>MQKKMKLLLIVHLLLQAMFSKLLYTKRIEVLLLDKLFNGTSYNINSFPKLPGGAVNLTFDVAIQQLINLNEKKEVIELSMWIRQYWNDPFFVWNTSEWQGLSRLIVSPDRIWKPDIKLHNNADKDFQGLDVFGKTKVTVYSNGNVVWLIPTILRSTCKLDMKYFPFDEQICPLTFGSWVYDQTKVNFFSKKTHGDLSYLSKSGEFIIEKLDVVRHSKRCACCQNPCVTLTFNLYLQRRGKYYLFKIVLPGILIAFLSCFSFILPPLTGERTGLVITNLLSLSVYVLNVSNSVPPSSETYPVLVKFYTILISEIGFALIINCIIITLDTKTTHVPKWISAIFLQNNFKFFLIALKNKVFSKLSRNSQTIFRKSLFQDAIQKGSKDTKDILSGYPYCGKTKPTTFLDKRSNLEKTFITESDPINFESFVIDKDLEYLELNEYLRAEFDPNKIQKEWKEVLKSIDVLFFIFFLIVIIASIIFIFSTAPNVNF</sequence>
<evidence type="ECO:0000256" key="2">
    <source>
        <dbReference type="ARBA" id="ARBA00022475"/>
    </source>
</evidence>